<comment type="caution">
    <text evidence="3">The sequence shown here is derived from an EMBL/GenBank/DDBJ whole genome shotgun (WGS) entry which is preliminary data.</text>
</comment>
<reference evidence="3" key="1">
    <citation type="submission" date="2021-01" db="EMBL/GenBank/DDBJ databases">
        <title>Modified the classification status of verrucomicrobia.</title>
        <authorList>
            <person name="Feng X."/>
        </authorList>
    </citation>
    <scope>NUCLEOTIDE SEQUENCE</scope>
    <source>
        <strain evidence="3">_KCTC 22039</strain>
    </source>
</reference>
<proteinExistence type="inferred from homology"/>
<name>A0A8J7MKQ2_9BACT</name>
<dbReference type="Proteomes" id="UP000624703">
    <property type="component" value="Unassembled WGS sequence"/>
</dbReference>
<organism evidence="3 4">
    <name type="scientific">Persicirhabdus sediminis</name>
    <dbReference type="NCBI Taxonomy" id="454144"/>
    <lineage>
        <taxon>Bacteria</taxon>
        <taxon>Pseudomonadati</taxon>
        <taxon>Verrucomicrobiota</taxon>
        <taxon>Verrucomicrobiia</taxon>
        <taxon>Verrucomicrobiales</taxon>
        <taxon>Verrucomicrobiaceae</taxon>
        <taxon>Persicirhabdus</taxon>
    </lineage>
</organism>
<comment type="function">
    <text evidence="2">Antitoxin component of a type II toxin-antitoxin (TA) system.</text>
</comment>
<dbReference type="Gene3D" id="3.40.1620.10">
    <property type="entry name" value="YefM-like domain"/>
    <property type="match status" value="1"/>
</dbReference>
<evidence type="ECO:0000256" key="1">
    <source>
        <dbReference type="ARBA" id="ARBA00009981"/>
    </source>
</evidence>
<dbReference type="InterPro" id="IPR006442">
    <property type="entry name" value="Antitoxin_Phd/YefM"/>
</dbReference>
<keyword evidence="4" id="KW-1185">Reference proteome</keyword>
<dbReference type="Pfam" id="PF02604">
    <property type="entry name" value="PhdYeFM_antitox"/>
    <property type="match status" value="1"/>
</dbReference>
<dbReference type="InterPro" id="IPR036165">
    <property type="entry name" value="YefM-like_sf"/>
</dbReference>
<protein>
    <recommendedName>
        <fullName evidence="2">Antitoxin</fullName>
    </recommendedName>
</protein>
<gene>
    <name evidence="3" type="ORF">JIN82_16710</name>
</gene>
<evidence type="ECO:0000256" key="2">
    <source>
        <dbReference type="RuleBase" id="RU362080"/>
    </source>
</evidence>
<dbReference type="AlphaFoldDB" id="A0A8J7MKQ2"/>
<evidence type="ECO:0000313" key="3">
    <source>
        <dbReference type="EMBL" id="MBK1792808.1"/>
    </source>
</evidence>
<dbReference type="RefSeq" id="WP_200312815.1">
    <property type="nucleotide sequence ID" value="NZ_JAENIM010000047.1"/>
</dbReference>
<accession>A0A8J7MKQ2</accession>
<sequence>MKKVGLYEAKTNLSALVAELEAGGGDILLTRHGKAVAQLSLPKVQVKPTRGALKSSAFAMAEDFDDIDVGFADYSQLADDLPVGMVAEGPARYD</sequence>
<dbReference type="EMBL" id="JAENIM010000047">
    <property type="protein sequence ID" value="MBK1792808.1"/>
    <property type="molecule type" value="Genomic_DNA"/>
</dbReference>
<comment type="similarity">
    <text evidence="1 2">Belongs to the phD/YefM antitoxin family.</text>
</comment>
<dbReference type="SUPFAM" id="SSF143120">
    <property type="entry name" value="YefM-like"/>
    <property type="match status" value="1"/>
</dbReference>
<evidence type="ECO:0000313" key="4">
    <source>
        <dbReference type="Proteomes" id="UP000624703"/>
    </source>
</evidence>